<dbReference type="RefSeq" id="WP_108824398.1">
    <property type="nucleotide sequence ID" value="NZ_CP023004.1"/>
</dbReference>
<dbReference type="GO" id="GO:0016887">
    <property type="term" value="F:ATP hydrolysis activity"/>
    <property type="evidence" value="ECO:0007669"/>
    <property type="project" value="InterPro"/>
</dbReference>
<comment type="similarity">
    <text evidence="1">Belongs to the ABC transporter superfamily.</text>
</comment>
<dbReference type="KEGG" id="elut:CKA38_04360"/>
<dbReference type="InterPro" id="IPR050763">
    <property type="entry name" value="ABC_transporter_ATP-binding"/>
</dbReference>
<dbReference type="Pfam" id="PF00005">
    <property type="entry name" value="ABC_tran"/>
    <property type="match status" value="1"/>
</dbReference>
<dbReference type="EMBL" id="CP023004">
    <property type="protein sequence ID" value="AWI08590.1"/>
    <property type="molecule type" value="Genomic_DNA"/>
</dbReference>
<dbReference type="SMART" id="SM00382">
    <property type="entry name" value="AAA"/>
    <property type="match status" value="1"/>
</dbReference>
<dbReference type="PANTHER" id="PTHR42711:SF5">
    <property type="entry name" value="ABC TRANSPORTER ATP-BINDING PROTEIN NATA"/>
    <property type="match status" value="1"/>
</dbReference>
<dbReference type="InterPro" id="IPR003593">
    <property type="entry name" value="AAA+_ATPase"/>
</dbReference>
<keyword evidence="4" id="KW-0547">Nucleotide-binding</keyword>
<organism evidence="7 8">
    <name type="scientific">Ereboglobus luteus</name>
    <dbReference type="NCBI Taxonomy" id="1796921"/>
    <lineage>
        <taxon>Bacteria</taxon>
        <taxon>Pseudomonadati</taxon>
        <taxon>Verrucomicrobiota</taxon>
        <taxon>Opitutia</taxon>
        <taxon>Opitutales</taxon>
        <taxon>Opitutaceae</taxon>
        <taxon>Ereboglobus</taxon>
    </lineage>
</organism>
<evidence type="ECO:0000256" key="5">
    <source>
        <dbReference type="ARBA" id="ARBA00022840"/>
    </source>
</evidence>
<dbReference type="OrthoDB" id="9775135at2"/>
<dbReference type="AlphaFoldDB" id="A0A2U8E1A3"/>
<dbReference type="GO" id="GO:0005524">
    <property type="term" value="F:ATP binding"/>
    <property type="evidence" value="ECO:0007669"/>
    <property type="project" value="UniProtKB-KW"/>
</dbReference>
<keyword evidence="3" id="KW-0536">Nodulation</keyword>
<accession>A0A2U8E1A3</accession>
<dbReference type="InterPro" id="IPR027417">
    <property type="entry name" value="P-loop_NTPase"/>
</dbReference>
<dbReference type="PANTHER" id="PTHR42711">
    <property type="entry name" value="ABC TRANSPORTER ATP-BINDING PROTEIN"/>
    <property type="match status" value="1"/>
</dbReference>
<evidence type="ECO:0000313" key="7">
    <source>
        <dbReference type="EMBL" id="AWI08590.1"/>
    </source>
</evidence>
<evidence type="ECO:0000256" key="3">
    <source>
        <dbReference type="ARBA" id="ARBA00022458"/>
    </source>
</evidence>
<gene>
    <name evidence="7" type="ORF">CKA38_04360</name>
</gene>
<keyword evidence="5 7" id="KW-0067">ATP-binding</keyword>
<evidence type="ECO:0000256" key="2">
    <source>
        <dbReference type="ARBA" id="ARBA00022448"/>
    </source>
</evidence>
<dbReference type="PROSITE" id="PS50893">
    <property type="entry name" value="ABC_TRANSPORTER_2"/>
    <property type="match status" value="1"/>
</dbReference>
<keyword evidence="8" id="KW-1185">Reference proteome</keyword>
<evidence type="ECO:0000256" key="1">
    <source>
        <dbReference type="ARBA" id="ARBA00005417"/>
    </source>
</evidence>
<dbReference type="InterPro" id="IPR003439">
    <property type="entry name" value="ABC_transporter-like_ATP-bd"/>
</dbReference>
<feature type="domain" description="ABC transporter" evidence="6">
    <location>
        <begin position="2"/>
        <end position="237"/>
    </location>
</feature>
<name>A0A2U8E1A3_9BACT</name>
<evidence type="ECO:0000313" key="8">
    <source>
        <dbReference type="Proteomes" id="UP000244896"/>
    </source>
</evidence>
<reference evidence="7 8" key="1">
    <citation type="journal article" date="2018" name="Syst. Appl. Microbiol.">
        <title>Ereboglobus luteus gen. nov. sp. nov. from cockroach guts, and new insights into the oxygen relationship of the genera Opitutus and Didymococcus (Verrucomicrobia: Opitutaceae).</title>
        <authorList>
            <person name="Tegtmeier D."/>
            <person name="Belitz A."/>
            <person name="Radek R."/>
            <person name="Heimerl T."/>
            <person name="Brune A."/>
        </authorList>
    </citation>
    <scope>NUCLEOTIDE SEQUENCE [LARGE SCALE GENOMIC DNA]</scope>
    <source>
        <strain evidence="7 8">Ho45</strain>
    </source>
</reference>
<dbReference type="Gene3D" id="3.40.50.300">
    <property type="entry name" value="P-loop containing nucleotide triphosphate hydrolases"/>
    <property type="match status" value="1"/>
</dbReference>
<dbReference type="SUPFAM" id="SSF52540">
    <property type="entry name" value="P-loop containing nucleoside triphosphate hydrolases"/>
    <property type="match status" value="1"/>
</dbReference>
<evidence type="ECO:0000256" key="4">
    <source>
        <dbReference type="ARBA" id="ARBA00022741"/>
    </source>
</evidence>
<sequence>MIAVQNLTKVFRDKKRGEIRAVDDVSFTVEPGRIYGLLGANGAGKTTTLRMLATLLKPTGGTAIVNGFDVTREPEKVRANVGFMAASTALYGRLTARETLVYFGRLNGLADAEIGARIGRLSGELDMDEFLDRRVDKFSTGMKQKVSIARTLIHDPAVMIFDEPTIGLDVMAARTIVQFIRGCRERGKTVVYSTHVMSEVEKLCDCVGIVHGGKLLAEGSVPELRARHGEQDMEEIFVRVVGGADGSPASGDLRLKEGAQ</sequence>
<keyword evidence="2" id="KW-0813">Transport</keyword>
<dbReference type="Proteomes" id="UP000244896">
    <property type="component" value="Chromosome"/>
</dbReference>
<proteinExistence type="inferred from homology"/>
<evidence type="ECO:0000259" key="6">
    <source>
        <dbReference type="PROSITE" id="PS50893"/>
    </source>
</evidence>
<protein>
    <submittedName>
        <fullName evidence="7">ABC transporter ATP-binding protein</fullName>
    </submittedName>
</protein>